<evidence type="ECO:0000313" key="2">
    <source>
        <dbReference type="Proteomes" id="UP001177260"/>
    </source>
</evidence>
<organism evidence="1 2">
    <name type="scientific">Aspergillus melleus</name>
    <dbReference type="NCBI Taxonomy" id="138277"/>
    <lineage>
        <taxon>Eukaryota</taxon>
        <taxon>Fungi</taxon>
        <taxon>Dikarya</taxon>
        <taxon>Ascomycota</taxon>
        <taxon>Pezizomycotina</taxon>
        <taxon>Eurotiomycetes</taxon>
        <taxon>Eurotiomycetidae</taxon>
        <taxon>Eurotiales</taxon>
        <taxon>Aspergillaceae</taxon>
        <taxon>Aspergillus</taxon>
        <taxon>Aspergillus subgen. Circumdati</taxon>
    </lineage>
</organism>
<sequence>MKYISLVLSLAGISMAKVCGNITVSSQLDIDNQDATDCTVIDGDLVVLSDFPGHFNLNVIVVTGNVIARNLNSVTLVSIPAMAAVGGNLELTGSFFTPSFPSLWDVHGDFKVLSVNEIYCSNFDYLVERRGVRGTFECREGVEVSPAEVGLKSRSDFDRFG</sequence>
<gene>
    <name evidence="1" type="primary">ecm33_1</name>
    <name evidence="1" type="ORF">N8T08_001425</name>
</gene>
<protein>
    <submittedName>
        <fullName evidence="1">Cell wall protein Ecm33</fullName>
    </submittedName>
</protein>
<keyword evidence="2" id="KW-1185">Reference proteome</keyword>
<dbReference type="EMBL" id="JAOPJF010000012">
    <property type="protein sequence ID" value="KAK1147348.1"/>
    <property type="molecule type" value="Genomic_DNA"/>
</dbReference>
<dbReference type="Proteomes" id="UP001177260">
    <property type="component" value="Unassembled WGS sequence"/>
</dbReference>
<proteinExistence type="predicted"/>
<reference evidence="1 2" key="1">
    <citation type="journal article" date="2023" name="ACS Omega">
        <title>Identification of the Neoaspergillic Acid Biosynthesis Gene Cluster by Establishing an In Vitro CRISPR-Ribonucleoprotein Genetic System in Aspergillus melleus.</title>
        <authorList>
            <person name="Yuan B."/>
            <person name="Grau M.F."/>
            <person name="Murata R.M."/>
            <person name="Torok T."/>
            <person name="Venkateswaran K."/>
            <person name="Stajich J.E."/>
            <person name="Wang C.C.C."/>
        </authorList>
    </citation>
    <scope>NUCLEOTIDE SEQUENCE [LARGE SCALE GENOMIC DNA]</scope>
    <source>
        <strain evidence="1 2">IMV 1140</strain>
    </source>
</reference>
<accession>A0ACC3BA69</accession>
<comment type="caution">
    <text evidence="1">The sequence shown here is derived from an EMBL/GenBank/DDBJ whole genome shotgun (WGS) entry which is preliminary data.</text>
</comment>
<name>A0ACC3BA69_9EURO</name>
<evidence type="ECO:0000313" key="1">
    <source>
        <dbReference type="EMBL" id="KAK1147348.1"/>
    </source>
</evidence>